<sequence length="286" mass="30526">MTPSAARVQAAVAATAACLALSACGGDPVTAPATTTPAEPAPRPTATPTSPSPEASPSPSPDGSAPPDGSPSPAAPPSGPVSGPVSPAPTRARTPAGPPPFAARVSRVSRELLPYSWRKGCPVPVKDLRLITLTYWGFDDRAHTGELVVHEDVAGDIVSVFKRLYGWRWPIYRMELVDVYKGDDFDSIEADNTSAFNCRPATDSTSWSRHAYGKAIDINPRENPYVYANGSFAHKNARRFVKRPLDAPGVINPGDKVVKAFERLGWEWGGYWSGTKDYQHFSKGGG</sequence>
<feature type="domain" description="Peptidase M15C" evidence="3">
    <location>
        <begin position="203"/>
        <end position="282"/>
    </location>
</feature>
<feature type="signal peptide" evidence="2">
    <location>
        <begin position="1"/>
        <end position="25"/>
    </location>
</feature>
<organism evidence="4 5">
    <name type="scientific">Planomonospora alba</name>
    <dbReference type="NCBI Taxonomy" id="161354"/>
    <lineage>
        <taxon>Bacteria</taxon>
        <taxon>Bacillati</taxon>
        <taxon>Actinomycetota</taxon>
        <taxon>Actinomycetes</taxon>
        <taxon>Streptosporangiales</taxon>
        <taxon>Streptosporangiaceae</taxon>
        <taxon>Planomonospora</taxon>
    </lineage>
</organism>
<feature type="region of interest" description="Disordered" evidence="1">
    <location>
        <begin position="24"/>
        <end position="102"/>
    </location>
</feature>
<comment type="caution">
    <text evidence="4">The sequence shown here is derived from an EMBL/GenBank/DDBJ whole genome shotgun (WGS) entry which is preliminary data.</text>
</comment>
<name>A0ABP6NUW7_9ACTN</name>
<dbReference type="EMBL" id="BAAAUT010000059">
    <property type="protein sequence ID" value="GAA3158717.1"/>
    <property type="molecule type" value="Genomic_DNA"/>
</dbReference>
<evidence type="ECO:0000256" key="2">
    <source>
        <dbReference type="SAM" id="SignalP"/>
    </source>
</evidence>
<evidence type="ECO:0000313" key="4">
    <source>
        <dbReference type="EMBL" id="GAA3158717.1"/>
    </source>
</evidence>
<proteinExistence type="predicted"/>
<feature type="compositionally biased region" description="Pro residues" evidence="1">
    <location>
        <begin position="68"/>
        <end position="79"/>
    </location>
</feature>
<dbReference type="Proteomes" id="UP001500320">
    <property type="component" value="Unassembled WGS sequence"/>
</dbReference>
<dbReference type="SUPFAM" id="SSF55166">
    <property type="entry name" value="Hedgehog/DD-peptidase"/>
    <property type="match status" value="1"/>
</dbReference>
<dbReference type="InterPro" id="IPR009045">
    <property type="entry name" value="Zn_M74/Hedgehog-like"/>
</dbReference>
<evidence type="ECO:0000313" key="5">
    <source>
        <dbReference type="Proteomes" id="UP001500320"/>
    </source>
</evidence>
<reference evidence="5" key="1">
    <citation type="journal article" date="2019" name="Int. J. Syst. Evol. Microbiol.">
        <title>The Global Catalogue of Microorganisms (GCM) 10K type strain sequencing project: providing services to taxonomists for standard genome sequencing and annotation.</title>
        <authorList>
            <consortium name="The Broad Institute Genomics Platform"/>
            <consortium name="The Broad Institute Genome Sequencing Center for Infectious Disease"/>
            <person name="Wu L."/>
            <person name="Ma J."/>
        </authorList>
    </citation>
    <scope>NUCLEOTIDE SEQUENCE [LARGE SCALE GENOMIC DNA]</scope>
    <source>
        <strain evidence="5">JCM 9373</strain>
    </source>
</reference>
<feature type="chain" id="PRO_5047437936" description="Peptidase M15C domain-containing protein" evidence="2">
    <location>
        <begin position="26"/>
        <end position="286"/>
    </location>
</feature>
<dbReference type="Pfam" id="PF13539">
    <property type="entry name" value="Peptidase_M15_4"/>
    <property type="match status" value="1"/>
</dbReference>
<dbReference type="PROSITE" id="PS51257">
    <property type="entry name" value="PROKAR_LIPOPROTEIN"/>
    <property type="match status" value="1"/>
</dbReference>
<dbReference type="RefSeq" id="WP_344864825.1">
    <property type="nucleotide sequence ID" value="NZ_BAAAUT010000059.1"/>
</dbReference>
<feature type="compositionally biased region" description="Low complexity" evidence="1">
    <location>
        <begin position="24"/>
        <end position="38"/>
    </location>
</feature>
<evidence type="ECO:0000259" key="3">
    <source>
        <dbReference type="Pfam" id="PF13539"/>
    </source>
</evidence>
<dbReference type="InterPro" id="IPR039561">
    <property type="entry name" value="Peptidase_M15C"/>
</dbReference>
<feature type="compositionally biased region" description="Low complexity" evidence="1">
    <location>
        <begin position="80"/>
        <end position="95"/>
    </location>
</feature>
<keyword evidence="5" id="KW-1185">Reference proteome</keyword>
<protein>
    <recommendedName>
        <fullName evidence="3">Peptidase M15C domain-containing protein</fullName>
    </recommendedName>
</protein>
<dbReference type="Gene3D" id="3.30.1380.10">
    <property type="match status" value="1"/>
</dbReference>
<gene>
    <name evidence="4" type="ORF">GCM10010466_56900</name>
</gene>
<feature type="compositionally biased region" description="Pro residues" evidence="1">
    <location>
        <begin position="39"/>
        <end position="60"/>
    </location>
</feature>
<accession>A0ABP6NUW7</accession>
<evidence type="ECO:0000256" key="1">
    <source>
        <dbReference type="SAM" id="MobiDB-lite"/>
    </source>
</evidence>
<keyword evidence="2" id="KW-0732">Signal</keyword>